<feature type="region of interest" description="Disordered" evidence="1">
    <location>
        <begin position="94"/>
        <end position="132"/>
    </location>
</feature>
<dbReference type="InterPro" id="IPR034641">
    <property type="entry name" value="RGL11"/>
</dbReference>
<feature type="compositionally biased region" description="Low complexity" evidence="1">
    <location>
        <begin position="117"/>
        <end position="128"/>
    </location>
</feature>
<organism evidence="3 4">
    <name type="scientific">Actinoplanes philippinensis</name>
    <dbReference type="NCBI Taxonomy" id="35752"/>
    <lineage>
        <taxon>Bacteria</taxon>
        <taxon>Bacillati</taxon>
        <taxon>Actinomycetota</taxon>
        <taxon>Actinomycetes</taxon>
        <taxon>Micromonosporales</taxon>
        <taxon>Micromonosporaceae</taxon>
        <taxon>Actinoplanes</taxon>
    </lineage>
</organism>
<dbReference type="Proteomes" id="UP000199645">
    <property type="component" value="Unassembled WGS sequence"/>
</dbReference>
<gene>
    <name evidence="3" type="ORF">SAMN05421541_102648</name>
</gene>
<keyword evidence="4" id="KW-1185">Reference proteome</keyword>
<dbReference type="Pfam" id="PF21348">
    <property type="entry name" value="RGL11_C"/>
    <property type="match status" value="1"/>
</dbReference>
<accession>A0A1I2C308</accession>
<sequence>MRAIIAAAAGGNAANDPPLAAISGYGGVAGGLGFRRPRPDAEMDIGQDRGHQLRIVDVGQDGHDDIADGNCVVPSDGTLRYVVEGSVHGDRFYIGDLDPKRPGPEGYAIQQTEGGFSPRTSRPASSSTLWPTTRRTGWAGRCVATCSRR</sequence>
<dbReference type="PANTHER" id="PTHR43118">
    <property type="entry name" value="RHAMNOGALACTURONAN LYASE (EUROFUNG)"/>
    <property type="match status" value="1"/>
</dbReference>
<feature type="compositionally biased region" description="Basic and acidic residues" evidence="1">
    <location>
        <begin position="94"/>
        <end position="103"/>
    </location>
</feature>
<evidence type="ECO:0000256" key="1">
    <source>
        <dbReference type="SAM" id="MobiDB-lite"/>
    </source>
</evidence>
<evidence type="ECO:0000313" key="3">
    <source>
        <dbReference type="EMBL" id="SFE62123.1"/>
    </source>
</evidence>
<evidence type="ECO:0000259" key="2">
    <source>
        <dbReference type="Pfam" id="PF21348"/>
    </source>
</evidence>
<dbReference type="EMBL" id="FONV01000002">
    <property type="protein sequence ID" value="SFE62123.1"/>
    <property type="molecule type" value="Genomic_DNA"/>
</dbReference>
<name>A0A1I2C308_9ACTN</name>
<evidence type="ECO:0000313" key="4">
    <source>
        <dbReference type="Proteomes" id="UP000199645"/>
    </source>
</evidence>
<dbReference type="STRING" id="35752.SAMN05421541_102648"/>
<reference evidence="3 4" key="1">
    <citation type="submission" date="2016-10" db="EMBL/GenBank/DDBJ databases">
        <authorList>
            <person name="de Groot N.N."/>
        </authorList>
    </citation>
    <scope>NUCLEOTIDE SEQUENCE [LARGE SCALE GENOMIC DNA]</scope>
    <source>
        <strain evidence="3 4">DSM 43019</strain>
    </source>
</reference>
<proteinExistence type="predicted"/>
<feature type="domain" description="Rhamnogalacturonan lyase family 11 C-terminal" evidence="2">
    <location>
        <begin position="49"/>
        <end position="144"/>
    </location>
</feature>
<dbReference type="AlphaFoldDB" id="A0A1I2C308"/>
<dbReference type="PANTHER" id="PTHR43118:SF1">
    <property type="entry name" value="RHAMNOGALACTURONAN LYASE (EUROFUNG)"/>
    <property type="match status" value="1"/>
</dbReference>
<dbReference type="InterPro" id="IPR049366">
    <property type="entry name" value="RGL11_C"/>
</dbReference>
<protein>
    <recommendedName>
        <fullName evidence="2">Rhamnogalacturonan lyase family 11 C-terminal domain-containing protein</fullName>
    </recommendedName>
</protein>
<dbReference type="RefSeq" id="WP_177319603.1">
    <property type="nucleotide sequence ID" value="NZ_BOMT01000020.1"/>
</dbReference>